<feature type="compositionally biased region" description="Low complexity" evidence="1">
    <location>
        <begin position="8"/>
        <end position="22"/>
    </location>
</feature>
<keyword evidence="3" id="KW-1185">Reference proteome</keyword>
<proteinExistence type="predicted"/>
<feature type="region of interest" description="Disordered" evidence="1">
    <location>
        <begin position="1"/>
        <end position="25"/>
    </location>
</feature>
<organism evidence="2 3">
    <name type="scientific">Pisolithus microcarpus 441</name>
    <dbReference type="NCBI Taxonomy" id="765257"/>
    <lineage>
        <taxon>Eukaryota</taxon>
        <taxon>Fungi</taxon>
        <taxon>Dikarya</taxon>
        <taxon>Basidiomycota</taxon>
        <taxon>Agaricomycotina</taxon>
        <taxon>Agaricomycetes</taxon>
        <taxon>Agaricomycetidae</taxon>
        <taxon>Boletales</taxon>
        <taxon>Sclerodermatineae</taxon>
        <taxon>Pisolithaceae</taxon>
        <taxon>Pisolithus</taxon>
    </lineage>
</organism>
<dbReference type="Proteomes" id="UP000054018">
    <property type="component" value="Unassembled WGS sequence"/>
</dbReference>
<dbReference type="AlphaFoldDB" id="A0A0C9YMP4"/>
<accession>A0A0C9YMP4</accession>
<evidence type="ECO:0000256" key="1">
    <source>
        <dbReference type="SAM" id="MobiDB-lite"/>
    </source>
</evidence>
<name>A0A0C9YMP4_9AGAM</name>
<evidence type="ECO:0000313" key="3">
    <source>
        <dbReference type="Proteomes" id="UP000054018"/>
    </source>
</evidence>
<protein>
    <submittedName>
        <fullName evidence="2">Uncharacterized protein</fullName>
    </submittedName>
</protein>
<dbReference type="EMBL" id="KN833902">
    <property type="protein sequence ID" value="KIK15204.1"/>
    <property type="molecule type" value="Genomic_DNA"/>
</dbReference>
<evidence type="ECO:0000313" key="2">
    <source>
        <dbReference type="EMBL" id="KIK15204.1"/>
    </source>
</evidence>
<dbReference type="HOGENOM" id="CLU_3015075_0_0_1"/>
<sequence>MDGKLIENESTSGSTFNGNSTGKQKRVLEQVTTGAGTCDALYLSSHTRGTTRVEGP</sequence>
<reference evidence="2 3" key="1">
    <citation type="submission" date="2014-04" db="EMBL/GenBank/DDBJ databases">
        <authorList>
            <consortium name="DOE Joint Genome Institute"/>
            <person name="Kuo A."/>
            <person name="Kohler A."/>
            <person name="Costa M.D."/>
            <person name="Nagy L.G."/>
            <person name="Floudas D."/>
            <person name="Copeland A."/>
            <person name="Barry K.W."/>
            <person name="Cichocki N."/>
            <person name="Veneault-Fourrey C."/>
            <person name="LaButti K."/>
            <person name="Lindquist E.A."/>
            <person name="Lipzen A."/>
            <person name="Lundell T."/>
            <person name="Morin E."/>
            <person name="Murat C."/>
            <person name="Sun H."/>
            <person name="Tunlid A."/>
            <person name="Henrissat B."/>
            <person name="Grigoriev I.V."/>
            <person name="Hibbett D.S."/>
            <person name="Martin F."/>
            <person name="Nordberg H.P."/>
            <person name="Cantor M.N."/>
            <person name="Hua S.X."/>
        </authorList>
    </citation>
    <scope>NUCLEOTIDE SEQUENCE [LARGE SCALE GENOMIC DNA]</scope>
    <source>
        <strain evidence="2 3">441</strain>
    </source>
</reference>
<reference evidence="3" key="2">
    <citation type="submission" date="2015-01" db="EMBL/GenBank/DDBJ databases">
        <title>Evolutionary Origins and Diversification of the Mycorrhizal Mutualists.</title>
        <authorList>
            <consortium name="DOE Joint Genome Institute"/>
            <consortium name="Mycorrhizal Genomics Consortium"/>
            <person name="Kohler A."/>
            <person name="Kuo A."/>
            <person name="Nagy L.G."/>
            <person name="Floudas D."/>
            <person name="Copeland A."/>
            <person name="Barry K.W."/>
            <person name="Cichocki N."/>
            <person name="Veneault-Fourrey C."/>
            <person name="LaButti K."/>
            <person name="Lindquist E.A."/>
            <person name="Lipzen A."/>
            <person name="Lundell T."/>
            <person name="Morin E."/>
            <person name="Murat C."/>
            <person name="Riley R."/>
            <person name="Ohm R."/>
            <person name="Sun H."/>
            <person name="Tunlid A."/>
            <person name="Henrissat B."/>
            <person name="Grigoriev I.V."/>
            <person name="Hibbett D.S."/>
            <person name="Martin F."/>
        </authorList>
    </citation>
    <scope>NUCLEOTIDE SEQUENCE [LARGE SCALE GENOMIC DNA]</scope>
    <source>
        <strain evidence="3">441</strain>
    </source>
</reference>
<gene>
    <name evidence="2" type="ORF">PISMIDRAFT_330813</name>
</gene>